<keyword evidence="2" id="KW-1185">Reference proteome</keyword>
<evidence type="ECO:0000313" key="1">
    <source>
        <dbReference type="EMBL" id="KAH6934466.1"/>
    </source>
</evidence>
<dbReference type="Proteomes" id="UP000821845">
    <property type="component" value="Chromosome 4"/>
</dbReference>
<accession>A0ACB7SK95</accession>
<dbReference type="EMBL" id="CM023484">
    <property type="protein sequence ID" value="KAH6934466.1"/>
    <property type="molecule type" value="Genomic_DNA"/>
</dbReference>
<protein>
    <submittedName>
        <fullName evidence="1">Uncharacterized protein</fullName>
    </submittedName>
</protein>
<sequence>MRARLLPICVVAKRGHQLASAQKSRLDLGGRTRRFVHLHVATCSDAAALTGLLIAARHPPSPSKARSGMLLLLGASLGGFLPNAERVLSPDRKRRAAPIRPLLDVDSPHCGPRLAGCGLLAAWLAGVKDLGLRRKEARCVSVWVRLCRRRDAACFRVGARLATAAAAAARAFYSAHRRTRGARKVPGRARNKPKDPGNEPGSSGLSERAAIALERQRGLVGRKTLRLLRLGSRVTLEPRGRAASLFVSPGLPASLSSERRERAVLNGLVHQLQPQGCLLRLWRFAAFSLPQTDVYVISHAIRQ</sequence>
<organism evidence="1 2">
    <name type="scientific">Hyalomma asiaticum</name>
    <name type="common">Tick</name>
    <dbReference type="NCBI Taxonomy" id="266040"/>
    <lineage>
        <taxon>Eukaryota</taxon>
        <taxon>Metazoa</taxon>
        <taxon>Ecdysozoa</taxon>
        <taxon>Arthropoda</taxon>
        <taxon>Chelicerata</taxon>
        <taxon>Arachnida</taxon>
        <taxon>Acari</taxon>
        <taxon>Parasitiformes</taxon>
        <taxon>Ixodida</taxon>
        <taxon>Ixodoidea</taxon>
        <taxon>Ixodidae</taxon>
        <taxon>Hyalomminae</taxon>
        <taxon>Hyalomma</taxon>
    </lineage>
</organism>
<name>A0ACB7SK95_HYAAI</name>
<proteinExistence type="predicted"/>
<gene>
    <name evidence="1" type="ORF">HPB50_024538</name>
</gene>
<reference evidence="1" key="1">
    <citation type="submission" date="2020-05" db="EMBL/GenBank/DDBJ databases">
        <title>Large-scale comparative analyses of tick genomes elucidate their genetic diversity and vector capacities.</title>
        <authorList>
            <person name="Jia N."/>
            <person name="Wang J."/>
            <person name="Shi W."/>
            <person name="Du L."/>
            <person name="Sun Y."/>
            <person name="Zhan W."/>
            <person name="Jiang J."/>
            <person name="Wang Q."/>
            <person name="Zhang B."/>
            <person name="Ji P."/>
            <person name="Sakyi L.B."/>
            <person name="Cui X."/>
            <person name="Yuan T."/>
            <person name="Jiang B."/>
            <person name="Yang W."/>
            <person name="Lam T.T.-Y."/>
            <person name="Chang Q."/>
            <person name="Ding S."/>
            <person name="Wang X."/>
            <person name="Zhu J."/>
            <person name="Ruan X."/>
            <person name="Zhao L."/>
            <person name="Wei J."/>
            <person name="Que T."/>
            <person name="Du C."/>
            <person name="Cheng J."/>
            <person name="Dai P."/>
            <person name="Han X."/>
            <person name="Huang E."/>
            <person name="Gao Y."/>
            <person name="Liu J."/>
            <person name="Shao H."/>
            <person name="Ye R."/>
            <person name="Li L."/>
            <person name="Wei W."/>
            <person name="Wang X."/>
            <person name="Wang C."/>
            <person name="Yang T."/>
            <person name="Huo Q."/>
            <person name="Li W."/>
            <person name="Guo W."/>
            <person name="Chen H."/>
            <person name="Zhou L."/>
            <person name="Ni X."/>
            <person name="Tian J."/>
            <person name="Zhou Y."/>
            <person name="Sheng Y."/>
            <person name="Liu T."/>
            <person name="Pan Y."/>
            <person name="Xia L."/>
            <person name="Li J."/>
            <person name="Zhao F."/>
            <person name="Cao W."/>
        </authorList>
    </citation>
    <scope>NUCLEOTIDE SEQUENCE</scope>
    <source>
        <strain evidence="1">Hyas-2018</strain>
    </source>
</reference>
<evidence type="ECO:0000313" key="2">
    <source>
        <dbReference type="Proteomes" id="UP000821845"/>
    </source>
</evidence>
<comment type="caution">
    <text evidence="1">The sequence shown here is derived from an EMBL/GenBank/DDBJ whole genome shotgun (WGS) entry which is preliminary data.</text>
</comment>